<dbReference type="RefSeq" id="WP_175479416.1">
    <property type="nucleotide sequence ID" value="NZ_FNHE01000002.1"/>
</dbReference>
<name>A0A1G9N7K2_9ACTN</name>
<accession>A0A1G9N7K2</accession>
<proteinExistence type="predicted"/>
<protein>
    <submittedName>
        <fullName evidence="1">Uncharacterized protein</fullName>
    </submittedName>
</protein>
<reference evidence="2" key="1">
    <citation type="submission" date="2016-10" db="EMBL/GenBank/DDBJ databases">
        <authorList>
            <person name="Varghese N."/>
            <person name="Submissions S."/>
        </authorList>
    </citation>
    <scope>NUCLEOTIDE SEQUENCE [LARGE SCALE GENOMIC DNA]</scope>
    <source>
        <strain evidence="2">DSM 45419</strain>
    </source>
</reference>
<dbReference type="EMBL" id="FNHE01000002">
    <property type="protein sequence ID" value="SDL82281.1"/>
    <property type="molecule type" value="Genomic_DNA"/>
</dbReference>
<sequence length="47" mass="5205">MGRFLAWETRGRALDPTRLEAFVRGSTEFASAPIVRTRRPSRSGSPG</sequence>
<dbReference type="AlphaFoldDB" id="A0A1G9N7K2"/>
<gene>
    <name evidence="1" type="ORF">SAMN05660642_00918</name>
</gene>
<evidence type="ECO:0000313" key="2">
    <source>
        <dbReference type="Proteomes" id="UP000198680"/>
    </source>
</evidence>
<dbReference type="STRING" id="1137991.SAMN05660642_00918"/>
<keyword evidence="2" id="KW-1185">Reference proteome</keyword>
<organism evidence="1 2">
    <name type="scientific">Geodermatophilus siccatus</name>
    <dbReference type="NCBI Taxonomy" id="1137991"/>
    <lineage>
        <taxon>Bacteria</taxon>
        <taxon>Bacillati</taxon>
        <taxon>Actinomycetota</taxon>
        <taxon>Actinomycetes</taxon>
        <taxon>Geodermatophilales</taxon>
        <taxon>Geodermatophilaceae</taxon>
        <taxon>Geodermatophilus</taxon>
    </lineage>
</organism>
<evidence type="ECO:0000313" key="1">
    <source>
        <dbReference type="EMBL" id="SDL82281.1"/>
    </source>
</evidence>
<dbReference type="Proteomes" id="UP000198680">
    <property type="component" value="Unassembled WGS sequence"/>
</dbReference>